<comment type="caution">
    <text evidence="2">The sequence shown here is derived from an EMBL/GenBank/DDBJ whole genome shotgun (WGS) entry which is preliminary data.</text>
</comment>
<dbReference type="EMBL" id="LBVL01000005">
    <property type="protein sequence ID" value="KKQ85680.1"/>
    <property type="molecule type" value="Genomic_DNA"/>
</dbReference>
<name>A0A0G0LCS4_9BACT</name>
<evidence type="ECO:0000313" key="3">
    <source>
        <dbReference type="Proteomes" id="UP000034081"/>
    </source>
</evidence>
<sequence length="60" mass="6971">MKKPSTLLKITVFIALISMILSLIGKLPYKENFYRAIMFFLGLIFLGISVAIWNKERSKY</sequence>
<evidence type="ECO:0000313" key="2">
    <source>
        <dbReference type="EMBL" id="KKQ85680.1"/>
    </source>
</evidence>
<gene>
    <name evidence="2" type="ORF">UT08_C0005G0131</name>
</gene>
<feature type="transmembrane region" description="Helical" evidence="1">
    <location>
        <begin position="33"/>
        <end position="53"/>
    </location>
</feature>
<keyword evidence="1" id="KW-0812">Transmembrane</keyword>
<dbReference type="Proteomes" id="UP000034081">
    <property type="component" value="Unassembled WGS sequence"/>
</dbReference>
<keyword evidence="1" id="KW-0472">Membrane</keyword>
<feature type="transmembrane region" description="Helical" evidence="1">
    <location>
        <begin position="7"/>
        <end position="27"/>
    </location>
</feature>
<organism evidence="2 3">
    <name type="scientific">Candidatus Woesebacteria bacterium GW2011_GWB1_38_8</name>
    <dbReference type="NCBI Taxonomy" id="1618570"/>
    <lineage>
        <taxon>Bacteria</taxon>
        <taxon>Candidatus Woeseibacteriota</taxon>
    </lineage>
</organism>
<keyword evidence="1" id="KW-1133">Transmembrane helix</keyword>
<dbReference type="STRING" id="1618570.UT08_C0005G0131"/>
<accession>A0A0G0LCS4</accession>
<proteinExistence type="predicted"/>
<reference evidence="2 3" key="1">
    <citation type="journal article" date="2015" name="Nature">
        <title>rRNA introns, odd ribosomes, and small enigmatic genomes across a large radiation of phyla.</title>
        <authorList>
            <person name="Brown C.T."/>
            <person name="Hug L.A."/>
            <person name="Thomas B.C."/>
            <person name="Sharon I."/>
            <person name="Castelle C.J."/>
            <person name="Singh A."/>
            <person name="Wilkins M.J."/>
            <person name="Williams K.H."/>
            <person name="Banfield J.F."/>
        </authorList>
    </citation>
    <scope>NUCLEOTIDE SEQUENCE [LARGE SCALE GENOMIC DNA]</scope>
</reference>
<protein>
    <submittedName>
        <fullName evidence="2">Uncharacterized protein</fullName>
    </submittedName>
</protein>
<dbReference type="AlphaFoldDB" id="A0A0G0LCS4"/>
<evidence type="ECO:0000256" key="1">
    <source>
        <dbReference type="SAM" id="Phobius"/>
    </source>
</evidence>